<dbReference type="GO" id="GO:0016301">
    <property type="term" value="F:kinase activity"/>
    <property type="evidence" value="ECO:0007669"/>
    <property type="project" value="UniProtKB-KW"/>
</dbReference>
<comment type="caution">
    <text evidence="4">The sequence shown here is derived from an EMBL/GenBank/DDBJ whole genome shotgun (WGS) entry which is preliminary data.</text>
</comment>
<protein>
    <submittedName>
        <fullName evidence="4">Diacylglycerol kinase family lipid kinase</fullName>
    </submittedName>
</protein>
<dbReference type="GO" id="GO:0008654">
    <property type="term" value="P:phospholipid biosynthetic process"/>
    <property type="evidence" value="ECO:0007669"/>
    <property type="project" value="InterPro"/>
</dbReference>
<evidence type="ECO:0000313" key="4">
    <source>
        <dbReference type="EMBL" id="HIQ61893.1"/>
    </source>
</evidence>
<dbReference type="AlphaFoldDB" id="A0A9D1CI17"/>
<dbReference type="NCBIfam" id="TIGR00147">
    <property type="entry name" value="YegS/Rv2252/BmrU family lipid kinase"/>
    <property type="match status" value="1"/>
</dbReference>
<dbReference type="SUPFAM" id="SSF111331">
    <property type="entry name" value="NAD kinase/diacylglycerol kinase-like"/>
    <property type="match status" value="1"/>
</dbReference>
<reference evidence="4" key="2">
    <citation type="journal article" date="2021" name="PeerJ">
        <title>Extensive microbial diversity within the chicken gut microbiome revealed by metagenomics and culture.</title>
        <authorList>
            <person name="Gilroy R."/>
            <person name="Ravi A."/>
            <person name="Getino M."/>
            <person name="Pursley I."/>
            <person name="Horton D.L."/>
            <person name="Alikhan N.F."/>
            <person name="Baker D."/>
            <person name="Gharbi K."/>
            <person name="Hall N."/>
            <person name="Watson M."/>
            <person name="Adriaenssens E.M."/>
            <person name="Foster-Nyarko E."/>
            <person name="Jarju S."/>
            <person name="Secka A."/>
            <person name="Antonio M."/>
            <person name="Oren A."/>
            <person name="Chaudhuri R.R."/>
            <person name="La Ragione R."/>
            <person name="Hildebrand F."/>
            <person name="Pallen M.J."/>
        </authorList>
    </citation>
    <scope>NUCLEOTIDE SEQUENCE</scope>
    <source>
        <strain evidence="4">ChiGjej2B2-12916</strain>
    </source>
</reference>
<dbReference type="Gene3D" id="2.60.200.40">
    <property type="match status" value="1"/>
</dbReference>
<reference evidence="4" key="1">
    <citation type="submission" date="2020-10" db="EMBL/GenBank/DDBJ databases">
        <authorList>
            <person name="Gilroy R."/>
        </authorList>
    </citation>
    <scope>NUCLEOTIDE SEQUENCE</scope>
    <source>
        <strain evidence="4">ChiGjej2B2-12916</strain>
    </source>
</reference>
<evidence type="ECO:0000256" key="2">
    <source>
        <dbReference type="ARBA" id="ARBA00005983"/>
    </source>
</evidence>
<keyword evidence="4" id="KW-0418">Kinase</keyword>
<dbReference type="InterPro" id="IPR016064">
    <property type="entry name" value="NAD/diacylglycerol_kinase_sf"/>
</dbReference>
<dbReference type="SMART" id="SM00046">
    <property type="entry name" value="DAGKc"/>
    <property type="match status" value="1"/>
</dbReference>
<feature type="domain" description="DAGKc" evidence="3">
    <location>
        <begin position="1"/>
        <end position="132"/>
    </location>
</feature>
<comment type="similarity">
    <text evidence="2">Belongs to the diacylglycerol/lipid kinase family.</text>
</comment>
<keyword evidence="4" id="KW-0808">Transferase</keyword>
<dbReference type="InterPro" id="IPR050187">
    <property type="entry name" value="Lipid_Phosphate_FormReg"/>
</dbReference>
<dbReference type="EMBL" id="DVFO01000106">
    <property type="protein sequence ID" value="HIQ61893.1"/>
    <property type="molecule type" value="Genomic_DNA"/>
</dbReference>
<proteinExistence type="inferred from homology"/>
<dbReference type="Pfam" id="PF00781">
    <property type="entry name" value="DAGK_cat"/>
    <property type="match status" value="1"/>
</dbReference>
<comment type="cofactor">
    <cofactor evidence="1">
        <name>Mg(2+)</name>
        <dbReference type="ChEBI" id="CHEBI:18420"/>
    </cofactor>
</comment>
<dbReference type="GO" id="GO:0005524">
    <property type="term" value="F:ATP binding"/>
    <property type="evidence" value="ECO:0007669"/>
    <property type="project" value="InterPro"/>
</dbReference>
<dbReference type="InterPro" id="IPR017438">
    <property type="entry name" value="ATP-NAD_kinase_N"/>
</dbReference>
<dbReference type="PANTHER" id="PTHR12358:SF54">
    <property type="entry name" value="SPHINGOSINE KINASE RELATED PROTEIN"/>
    <property type="match status" value="1"/>
</dbReference>
<gene>
    <name evidence="4" type="ORF">IAD31_09950</name>
</gene>
<dbReference type="Proteomes" id="UP000886879">
    <property type="component" value="Unassembled WGS sequence"/>
</dbReference>
<evidence type="ECO:0000256" key="1">
    <source>
        <dbReference type="ARBA" id="ARBA00001946"/>
    </source>
</evidence>
<sequence length="299" mass="32164">MKQLLFVYNPKAGRQRAKTMLSDVLTVFAQEGYQITVRPTLGPGDATQVVADTAAHYDRVVCCGGDGTLNETVGGLLSLPQEERPVLGYIPAGTTNDFSRNINLPRSTQELARVACGGVPRSIDVGDLGGRQFLYIAAFGLFTDVSYSTPQASKNLLGHLAYVLQGAGRLVNFPSYQVKVTTDQGLEVEGEFIYGMVSNTVSIGGMVNLPRDLVCLDDGQFEALLIRTPKTAKDWQSILTALTTQKLPEDGSVVGFTCSQAHFTSPKPLAWTVDGEFGGDYTDLTISNRSRVLTIACGN</sequence>
<evidence type="ECO:0000259" key="3">
    <source>
        <dbReference type="PROSITE" id="PS50146"/>
    </source>
</evidence>
<dbReference type="PANTHER" id="PTHR12358">
    <property type="entry name" value="SPHINGOSINE KINASE"/>
    <property type="match status" value="1"/>
</dbReference>
<accession>A0A9D1CI17</accession>
<dbReference type="InterPro" id="IPR001206">
    <property type="entry name" value="Diacylglycerol_kinase_cat_dom"/>
</dbReference>
<name>A0A9D1CI17_9FIRM</name>
<dbReference type="PROSITE" id="PS50146">
    <property type="entry name" value="DAGK"/>
    <property type="match status" value="1"/>
</dbReference>
<dbReference type="InterPro" id="IPR005218">
    <property type="entry name" value="Diacylglycerol/lipid_kinase"/>
</dbReference>
<evidence type="ECO:0000313" key="5">
    <source>
        <dbReference type="Proteomes" id="UP000886879"/>
    </source>
</evidence>
<organism evidence="4 5">
    <name type="scientific">Candidatus Enterenecus faecium</name>
    <dbReference type="NCBI Taxonomy" id="2840780"/>
    <lineage>
        <taxon>Bacteria</taxon>
        <taxon>Bacillati</taxon>
        <taxon>Bacillota</taxon>
        <taxon>Clostridia</taxon>
        <taxon>Eubacteriales</taxon>
        <taxon>Candidatus Enterenecus</taxon>
    </lineage>
</organism>
<dbReference type="Gene3D" id="3.40.50.10330">
    <property type="entry name" value="Probable inorganic polyphosphate/atp-NAD kinase, domain 1"/>
    <property type="match status" value="1"/>
</dbReference>